<evidence type="ECO:0000313" key="2">
    <source>
        <dbReference type="Proteomes" id="UP000295517"/>
    </source>
</evidence>
<name>A0AAX1EG42_9GAMM</name>
<protein>
    <submittedName>
        <fullName evidence="1">Uncharacterized protein</fullName>
    </submittedName>
</protein>
<gene>
    <name evidence="1" type="ORF">E3983_05095</name>
</gene>
<dbReference type="Proteomes" id="UP000295517">
    <property type="component" value="Chromosome"/>
</dbReference>
<dbReference type="AlphaFoldDB" id="A0AAX1EG42"/>
<accession>A0AAX1EG42</accession>
<sequence>MNEKTILQIFKDQMFRLRLMREGLQLSIDEIYALLNATTPSQQQLIYQLIENCIQKRYLEPAKHSSLPFAIQDVYTITVPGLIKVDEDLFT</sequence>
<dbReference type="EMBL" id="CP038254">
    <property type="protein sequence ID" value="QBR83784.1"/>
    <property type="molecule type" value="Genomic_DNA"/>
</dbReference>
<dbReference type="RefSeq" id="WP_135060113.1">
    <property type="nucleotide sequence ID" value="NZ_CP038254.1"/>
</dbReference>
<organism evidence="1 2">
    <name type="scientific">Legionella israelensis</name>
    <dbReference type="NCBI Taxonomy" id="454"/>
    <lineage>
        <taxon>Bacteria</taxon>
        <taxon>Pseudomonadati</taxon>
        <taxon>Pseudomonadota</taxon>
        <taxon>Gammaproteobacteria</taxon>
        <taxon>Legionellales</taxon>
        <taxon>Legionellaceae</taxon>
        <taxon>Legionella</taxon>
    </lineage>
</organism>
<proteinExistence type="predicted"/>
<evidence type="ECO:0000313" key="1">
    <source>
        <dbReference type="EMBL" id="QBR83784.1"/>
    </source>
</evidence>
<reference evidence="1 2" key="1">
    <citation type="submission" date="2019-03" db="EMBL/GenBank/DDBJ databases">
        <title>Diverse conjugative elements silence natural transformation in Legionella species.</title>
        <authorList>
            <person name="Durieux I."/>
            <person name="Ginevra C."/>
            <person name="Attaiech L."/>
            <person name="Picq K."/>
            <person name="Juan P.A."/>
            <person name="Jarraud S."/>
            <person name="Charpentier X."/>
        </authorList>
    </citation>
    <scope>NUCLEOTIDE SEQUENCE [LARGE SCALE GENOMIC DNA]</scope>
    <source>
        <strain evidence="1 2">HL-0427-4011</strain>
    </source>
</reference>